<dbReference type="STRING" id="1437606.BBOH_0523"/>
<dbReference type="RefSeq" id="WP_033521770.1">
    <property type="nucleotide sequence ID" value="NZ_JDUS01000011.1"/>
</dbReference>
<protein>
    <submittedName>
        <fullName evidence="4">ABC transporter, substrate-binding protein</fullName>
    </submittedName>
</protein>
<dbReference type="GO" id="GO:0055052">
    <property type="term" value="C:ATP-binding cassette (ABC) transporter complex, substrate-binding subunit-containing"/>
    <property type="evidence" value="ECO:0007669"/>
    <property type="project" value="TreeGrafter"/>
</dbReference>
<dbReference type="PANTHER" id="PTHR30061">
    <property type="entry name" value="MALTOSE-BINDING PERIPLASMIC PROTEIN"/>
    <property type="match status" value="1"/>
</dbReference>
<organism evidence="4 5">
    <name type="scientific">Bifidobacterium bohemicum DSM 22767</name>
    <dbReference type="NCBI Taxonomy" id="1437606"/>
    <lineage>
        <taxon>Bacteria</taxon>
        <taxon>Bacillati</taxon>
        <taxon>Actinomycetota</taxon>
        <taxon>Actinomycetes</taxon>
        <taxon>Bifidobacteriales</taxon>
        <taxon>Bifidobacteriaceae</taxon>
        <taxon>Bifidobacterium</taxon>
    </lineage>
</organism>
<keyword evidence="3" id="KW-0732">Signal</keyword>
<evidence type="ECO:0000313" key="5">
    <source>
        <dbReference type="Proteomes" id="UP000029096"/>
    </source>
</evidence>
<dbReference type="PROSITE" id="PS51257">
    <property type="entry name" value="PROKAR_LIPOPROTEIN"/>
    <property type="match status" value="1"/>
</dbReference>
<comment type="similarity">
    <text evidence="1">Belongs to the bacterial solute-binding protein 1 family.</text>
</comment>
<accession>A0A086ZGS2</accession>
<dbReference type="InterPro" id="IPR006059">
    <property type="entry name" value="SBP"/>
</dbReference>
<dbReference type="OrthoDB" id="358201at2"/>
<sequence length="430" mass="46962">MNIINLKRFIAAGLSIATLAGLSACGRKTDGGSEANRNAVTTLDDKPAKGDLSVWAIGNEGEKLPKFVDAFNKENPDAHIKVTSIPWSSAHDKFQTAIAAGNEPDMAQMANTWMADFSEAFAQTPKNLSTDGFPKDMLNEVQIKDKTLGLPWYADTRVLYYRTDLAEKAGWDHAPKTWDELKQMASDLKKSGVDNPLRQLPKGTDAFMGASPFYFSSDGDYTNGSKWTLDSEGMKKGMKFSASFFKEGLSSPNVDANPGSDTNEFVSGKTAMLFGGPTSVGQINEAGGEGMSEKFATAPIPKMDEKSDHSTSYLGGCDWVVFKDSKKQETAWKFIRWASQPKNQVLWYKLSTDLPTQTEAWNDPELKNDDKLAAFGEQLKHAKPAPSINTWQQVSSVADGVVEKIYRGTVSVDDGMKDLQSQADSIGLGK</sequence>
<dbReference type="PANTHER" id="PTHR30061:SF50">
    <property type="entry name" value="MALTOSE_MALTODEXTRIN-BINDING PERIPLASMIC PROTEIN"/>
    <property type="match status" value="1"/>
</dbReference>
<keyword evidence="5" id="KW-1185">Reference proteome</keyword>
<dbReference type="SUPFAM" id="SSF53850">
    <property type="entry name" value="Periplasmic binding protein-like II"/>
    <property type="match status" value="1"/>
</dbReference>
<dbReference type="EMBL" id="JGYP01000002">
    <property type="protein sequence ID" value="KFI45722.1"/>
    <property type="molecule type" value="Genomic_DNA"/>
</dbReference>
<name>A0A086ZGS2_9BIFI</name>
<dbReference type="GO" id="GO:0042956">
    <property type="term" value="P:maltodextrin transmembrane transport"/>
    <property type="evidence" value="ECO:0007669"/>
    <property type="project" value="TreeGrafter"/>
</dbReference>
<evidence type="ECO:0000256" key="2">
    <source>
        <dbReference type="ARBA" id="ARBA00022448"/>
    </source>
</evidence>
<dbReference type="Pfam" id="PF01547">
    <property type="entry name" value="SBP_bac_1"/>
    <property type="match status" value="1"/>
</dbReference>
<evidence type="ECO:0000256" key="3">
    <source>
        <dbReference type="ARBA" id="ARBA00022729"/>
    </source>
</evidence>
<keyword evidence="2" id="KW-0813">Transport</keyword>
<dbReference type="AlphaFoldDB" id="A0A086ZGS2"/>
<dbReference type="eggNOG" id="COG1653">
    <property type="taxonomic scope" value="Bacteria"/>
</dbReference>
<dbReference type="GO" id="GO:1901982">
    <property type="term" value="F:maltose binding"/>
    <property type="evidence" value="ECO:0007669"/>
    <property type="project" value="TreeGrafter"/>
</dbReference>
<evidence type="ECO:0000313" key="4">
    <source>
        <dbReference type="EMBL" id="KFI45722.1"/>
    </source>
</evidence>
<dbReference type="Gene3D" id="3.40.190.10">
    <property type="entry name" value="Periplasmic binding protein-like II"/>
    <property type="match status" value="2"/>
</dbReference>
<evidence type="ECO:0000256" key="1">
    <source>
        <dbReference type="ARBA" id="ARBA00008520"/>
    </source>
</evidence>
<dbReference type="GO" id="GO:0015768">
    <property type="term" value="P:maltose transport"/>
    <property type="evidence" value="ECO:0007669"/>
    <property type="project" value="TreeGrafter"/>
</dbReference>
<comment type="caution">
    <text evidence="4">The sequence shown here is derived from an EMBL/GenBank/DDBJ whole genome shotgun (WGS) entry which is preliminary data.</text>
</comment>
<gene>
    <name evidence="4" type="ORF">BBOH_0523</name>
</gene>
<dbReference type="Proteomes" id="UP000029096">
    <property type="component" value="Unassembled WGS sequence"/>
</dbReference>
<reference evidence="4 5" key="1">
    <citation type="submission" date="2014-03" db="EMBL/GenBank/DDBJ databases">
        <title>Genomics of Bifidobacteria.</title>
        <authorList>
            <person name="Ventura M."/>
            <person name="Milani C."/>
            <person name="Lugli G.A."/>
        </authorList>
    </citation>
    <scope>NUCLEOTIDE SEQUENCE [LARGE SCALE GENOMIC DNA]</scope>
    <source>
        <strain evidence="4 5">DSM 22767</strain>
    </source>
</reference>
<proteinExistence type="inferred from homology"/>